<dbReference type="PROSITE" id="PS00583">
    <property type="entry name" value="PFKB_KINASES_1"/>
    <property type="match status" value="1"/>
</dbReference>
<keyword evidence="5" id="KW-0067">ATP-binding</keyword>
<feature type="domain" description="Carbohydrate kinase PfkB" evidence="6">
    <location>
        <begin position="11"/>
        <end position="292"/>
    </location>
</feature>
<dbReference type="Pfam" id="PF00294">
    <property type="entry name" value="PfkB"/>
    <property type="match status" value="1"/>
</dbReference>
<dbReference type="InterPro" id="IPR011611">
    <property type="entry name" value="PfkB_dom"/>
</dbReference>
<comment type="similarity">
    <text evidence="1">Belongs to the carbohydrate kinase PfkB family.</text>
</comment>
<keyword evidence="3" id="KW-0547">Nucleotide-binding</keyword>
<dbReference type="PANTHER" id="PTHR43085:SF1">
    <property type="entry name" value="PSEUDOURIDINE KINASE-RELATED"/>
    <property type="match status" value="1"/>
</dbReference>
<name>A0ABS7I1B8_9MICO</name>
<dbReference type="PANTHER" id="PTHR43085">
    <property type="entry name" value="HEXOKINASE FAMILY MEMBER"/>
    <property type="match status" value="1"/>
</dbReference>
<keyword evidence="8" id="KW-1185">Reference proteome</keyword>
<dbReference type="InterPro" id="IPR050306">
    <property type="entry name" value="PfkB_Carbo_kinase"/>
</dbReference>
<dbReference type="InterPro" id="IPR002173">
    <property type="entry name" value="Carboh/pur_kinase_PfkB_CS"/>
</dbReference>
<dbReference type="EMBL" id="JAEUAX010000012">
    <property type="protein sequence ID" value="MBW9111447.1"/>
    <property type="molecule type" value="Genomic_DNA"/>
</dbReference>
<sequence length="301" mass="31720">MTTRATTDIEVLVIGEALVDITATGSEVVEMPGGGPANVALGLGRQGIAVALLTRLGSDARGSAVTRHLERSGVWVLAESFGQGPTSTAHAHILDDGSARYEFSIHWTVSRESLPVRPRTIHAGSVAAFLPPGDEVVLEQIDRLAPEIVTFDPNIRPALVGEPRRARARFEEFARRSTVVKLSDEDAEYLYPGLDEAGLLALVGGLGPRLVALTRGARGAVLAAEGMVVEVTGRRVAVADTIGAGDTFMASLVVDYPALHDTAFTEQKLQDLAIRAVDAAAITVGRPGADLPWSVELHPAS</sequence>
<dbReference type="InterPro" id="IPR029056">
    <property type="entry name" value="Ribokinase-like"/>
</dbReference>
<evidence type="ECO:0000259" key="6">
    <source>
        <dbReference type="Pfam" id="PF00294"/>
    </source>
</evidence>
<evidence type="ECO:0000256" key="1">
    <source>
        <dbReference type="ARBA" id="ARBA00010688"/>
    </source>
</evidence>
<evidence type="ECO:0000256" key="4">
    <source>
        <dbReference type="ARBA" id="ARBA00022777"/>
    </source>
</evidence>
<evidence type="ECO:0000256" key="2">
    <source>
        <dbReference type="ARBA" id="ARBA00022679"/>
    </source>
</evidence>
<evidence type="ECO:0000313" key="8">
    <source>
        <dbReference type="Proteomes" id="UP000777440"/>
    </source>
</evidence>
<comment type="caution">
    <text evidence="7">The sequence shown here is derived from an EMBL/GenBank/DDBJ whole genome shotgun (WGS) entry which is preliminary data.</text>
</comment>
<accession>A0ABS7I1B8</accession>
<organism evidence="7 8">
    <name type="scientific">Microbacterium ureisolvens</name>
    <dbReference type="NCBI Taxonomy" id="2781186"/>
    <lineage>
        <taxon>Bacteria</taxon>
        <taxon>Bacillati</taxon>
        <taxon>Actinomycetota</taxon>
        <taxon>Actinomycetes</taxon>
        <taxon>Micrococcales</taxon>
        <taxon>Microbacteriaceae</taxon>
        <taxon>Microbacterium</taxon>
    </lineage>
</organism>
<dbReference type="Proteomes" id="UP000777440">
    <property type="component" value="Unassembled WGS sequence"/>
</dbReference>
<evidence type="ECO:0000256" key="3">
    <source>
        <dbReference type="ARBA" id="ARBA00022741"/>
    </source>
</evidence>
<gene>
    <name evidence="7" type="ORF">JNB61_16875</name>
</gene>
<dbReference type="GO" id="GO:0016301">
    <property type="term" value="F:kinase activity"/>
    <property type="evidence" value="ECO:0007669"/>
    <property type="project" value="UniProtKB-KW"/>
</dbReference>
<keyword evidence="2" id="KW-0808">Transferase</keyword>
<evidence type="ECO:0000313" key="7">
    <source>
        <dbReference type="EMBL" id="MBW9111447.1"/>
    </source>
</evidence>
<reference evidence="7 8" key="1">
    <citation type="journal article" date="2021" name="MBio">
        <title>Poor Competitiveness of Bradyrhizobium in Pigeon Pea Root Colonization in Indian Soils.</title>
        <authorList>
            <person name="Chalasani D."/>
            <person name="Basu A."/>
            <person name="Pullabhotla S.V.S.R.N."/>
            <person name="Jorrin B."/>
            <person name="Neal A.L."/>
            <person name="Poole P.S."/>
            <person name="Podile A.R."/>
            <person name="Tkacz A."/>
        </authorList>
    </citation>
    <scope>NUCLEOTIDE SEQUENCE [LARGE SCALE GENOMIC DNA]</scope>
    <source>
        <strain evidence="7 8">HU12</strain>
    </source>
</reference>
<keyword evidence="4 7" id="KW-0418">Kinase</keyword>
<dbReference type="RefSeq" id="WP_220340398.1">
    <property type="nucleotide sequence ID" value="NZ_JAEUAX010000012.1"/>
</dbReference>
<evidence type="ECO:0000256" key="5">
    <source>
        <dbReference type="ARBA" id="ARBA00022840"/>
    </source>
</evidence>
<dbReference type="SUPFAM" id="SSF53613">
    <property type="entry name" value="Ribokinase-like"/>
    <property type="match status" value="1"/>
</dbReference>
<dbReference type="Gene3D" id="3.40.1190.20">
    <property type="match status" value="1"/>
</dbReference>
<proteinExistence type="inferred from homology"/>
<protein>
    <submittedName>
        <fullName evidence="7">Carbohydrate kinase</fullName>
    </submittedName>
</protein>